<organism evidence="6">
    <name type="scientific">Tetraodon nigroviridis</name>
    <name type="common">Spotted green pufferfish</name>
    <name type="synonym">Chelonodon nigroviridis</name>
    <dbReference type="NCBI Taxonomy" id="99883"/>
    <lineage>
        <taxon>Eukaryota</taxon>
        <taxon>Metazoa</taxon>
        <taxon>Chordata</taxon>
        <taxon>Craniata</taxon>
        <taxon>Vertebrata</taxon>
        <taxon>Euteleostomi</taxon>
        <taxon>Actinopterygii</taxon>
        <taxon>Neopterygii</taxon>
        <taxon>Teleostei</taxon>
        <taxon>Neoteleostei</taxon>
        <taxon>Acanthomorphata</taxon>
        <taxon>Eupercaria</taxon>
        <taxon>Tetraodontiformes</taxon>
        <taxon>Tetradontoidea</taxon>
        <taxon>Tetraodontidae</taxon>
        <taxon>Tetraodon</taxon>
    </lineage>
</organism>
<dbReference type="PROSITE" id="PS50056">
    <property type="entry name" value="TYR_PHOSPHATASE_2"/>
    <property type="match status" value="1"/>
</dbReference>
<dbReference type="InterPro" id="IPR003595">
    <property type="entry name" value="Tyr_Pase_cat"/>
</dbReference>
<dbReference type="PANTHER" id="PTHR46957">
    <property type="entry name" value="CYTOKINE RECEPTOR"/>
    <property type="match status" value="1"/>
</dbReference>
<dbReference type="SMART" id="SM00404">
    <property type="entry name" value="PTPc_motif"/>
    <property type="match status" value="1"/>
</dbReference>
<evidence type="ECO:0000256" key="2">
    <source>
        <dbReference type="ARBA" id="ARBA00022989"/>
    </source>
</evidence>
<accession>Q4TH38</accession>
<dbReference type="InterPro" id="IPR000242">
    <property type="entry name" value="PTP_cat"/>
</dbReference>
<feature type="domain" description="Tyrosine specific protein phosphatases" evidence="5">
    <location>
        <begin position="1"/>
        <end position="70"/>
    </location>
</feature>
<evidence type="ECO:0000256" key="1">
    <source>
        <dbReference type="ARBA" id="ARBA00022692"/>
    </source>
</evidence>
<dbReference type="GO" id="GO:0004725">
    <property type="term" value="F:protein tyrosine phosphatase activity"/>
    <property type="evidence" value="ECO:0007669"/>
    <property type="project" value="InterPro"/>
</dbReference>
<dbReference type="GO" id="GO:0043235">
    <property type="term" value="C:receptor complex"/>
    <property type="evidence" value="ECO:0007669"/>
    <property type="project" value="TreeGrafter"/>
</dbReference>
<sequence>RTVRDYVNRSPGSGPTVVHCSAGVGRTGTFVVLDRLLQQVDSRDTLDIYGCVFDLRLHRSHMVQTEGQYAYLHQCVRDVLRARKLRSEQEHLLCPIYENLS</sequence>
<feature type="non-terminal residue" evidence="6">
    <location>
        <position position="101"/>
    </location>
</feature>
<dbReference type="PANTHER" id="PTHR46957:SF2">
    <property type="entry name" value="RECEPTOR-TYPE TYROSINE-PROTEIN PHOSPHATASE BETA"/>
    <property type="match status" value="1"/>
</dbReference>
<evidence type="ECO:0000313" key="6">
    <source>
        <dbReference type="EMBL" id="CAF87794.1"/>
    </source>
</evidence>
<gene>
    <name evidence="6" type="ORF">GSTENG00000782001</name>
</gene>
<dbReference type="GO" id="GO:0045296">
    <property type="term" value="F:cadherin binding"/>
    <property type="evidence" value="ECO:0007669"/>
    <property type="project" value="TreeGrafter"/>
</dbReference>
<evidence type="ECO:0000259" key="4">
    <source>
        <dbReference type="PROSITE" id="PS50055"/>
    </source>
</evidence>
<keyword evidence="3" id="KW-0325">Glycoprotein</keyword>
<keyword evidence="2" id="KW-1133">Transmembrane helix</keyword>
<comment type="caution">
    <text evidence="6">The sequence shown here is derived from an EMBL/GenBank/DDBJ whole genome shotgun (WGS) entry which is preliminary data.</text>
</comment>
<dbReference type="OrthoDB" id="8609993at2759"/>
<dbReference type="InterPro" id="IPR029021">
    <property type="entry name" value="Prot-tyrosine_phosphatase-like"/>
</dbReference>
<dbReference type="AlphaFoldDB" id="Q4TH38"/>
<dbReference type="Pfam" id="PF00102">
    <property type="entry name" value="Y_phosphatase"/>
    <property type="match status" value="1"/>
</dbReference>
<reference evidence="6" key="2">
    <citation type="submission" date="2004-02" db="EMBL/GenBank/DDBJ databases">
        <authorList>
            <consortium name="Genoscope"/>
            <consortium name="Whitehead Institute Centre for Genome Research"/>
        </authorList>
    </citation>
    <scope>NUCLEOTIDE SEQUENCE</scope>
</reference>
<dbReference type="GO" id="GO:0001525">
    <property type="term" value="P:angiogenesis"/>
    <property type="evidence" value="ECO:0007669"/>
    <property type="project" value="TreeGrafter"/>
</dbReference>
<feature type="non-terminal residue" evidence="6">
    <location>
        <position position="1"/>
    </location>
</feature>
<dbReference type="PROSITE" id="PS50055">
    <property type="entry name" value="TYR_PHOSPHATASE_PTP"/>
    <property type="match status" value="1"/>
</dbReference>
<proteinExistence type="predicted"/>
<keyword evidence="2" id="KW-0472">Membrane</keyword>
<evidence type="ECO:0000256" key="3">
    <source>
        <dbReference type="ARBA" id="ARBA00023180"/>
    </source>
</evidence>
<feature type="domain" description="Tyrosine-protein phosphatase" evidence="4">
    <location>
        <begin position="1"/>
        <end position="79"/>
    </location>
</feature>
<protein>
    <submittedName>
        <fullName evidence="6">(spotted green pufferfish) hypothetical protein</fullName>
    </submittedName>
</protein>
<dbReference type="SUPFAM" id="SSF52799">
    <property type="entry name" value="(Phosphotyrosine protein) phosphatases II"/>
    <property type="match status" value="1"/>
</dbReference>
<dbReference type="KEGG" id="tng:GSTEN00000782G001"/>
<dbReference type="PROSITE" id="PS00383">
    <property type="entry name" value="TYR_PHOSPHATASE_1"/>
    <property type="match status" value="1"/>
</dbReference>
<dbReference type="InterPro" id="IPR050713">
    <property type="entry name" value="RTP_Phos/Ushers"/>
</dbReference>
<dbReference type="EMBL" id="CAAE01003273">
    <property type="protein sequence ID" value="CAF87794.1"/>
    <property type="molecule type" value="Genomic_DNA"/>
</dbReference>
<dbReference type="InterPro" id="IPR016130">
    <property type="entry name" value="Tyr_Pase_AS"/>
</dbReference>
<evidence type="ECO:0000259" key="5">
    <source>
        <dbReference type="PROSITE" id="PS50056"/>
    </source>
</evidence>
<keyword evidence="1" id="KW-0812">Transmembrane</keyword>
<dbReference type="Gene3D" id="3.90.190.10">
    <property type="entry name" value="Protein tyrosine phosphatase superfamily"/>
    <property type="match status" value="1"/>
</dbReference>
<name>Q4TH38_TETNG</name>
<reference evidence="6" key="1">
    <citation type="journal article" date="2004" name="Nature">
        <title>Genome duplication in the teleost fish Tetraodon nigroviridis reveals the early vertebrate proto-karyotype.</title>
        <authorList>
            <person name="Jaillon O."/>
            <person name="Aury J.-M."/>
            <person name="Brunet F."/>
            <person name="Petit J.-L."/>
            <person name="Stange-Thomann N."/>
            <person name="Mauceli E."/>
            <person name="Bouneau L."/>
            <person name="Fischer C."/>
            <person name="Ozouf-Costaz C."/>
            <person name="Bernot A."/>
            <person name="Nicaud S."/>
            <person name="Jaffe D."/>
            <person name="Fisher S."/>
            <person name="Lutfalla G."/>
            <person name="Dossat C."/>
            <person name="Segurens B."/>
            <person name="Dasilva C."/>
            <person name="Salanoubat M."/>
            <person name="Levy M."/>
            <person name="Boudet N."/>
            <person name="Castellano S."/>
            <person name="Anthouard V."/>
            <person name="Jubin C."/>
            <person name="Castelli V."/>
            <person name="Katinka M."/>
            <person name="Vacherie B."/>
            <person name="Biemont C."/>
            <person name="Skalli Z."/>
            <person name="Cattolico L."/>
            <person name="Poulain J."/>
            <person name="De Berardinis V."/>
            <person name="Cruaud C."/>
            <person name="Duprat S."/>
            <person name="Brottier P."/>
            <person name="Coutanceau J.-P."/>
            <person name="Gouzy J."/>
            <person name="Parra G."/>
            <person name="Lardier G."/>
            <person name="Chapple C."/>
            <person name="McKernan K.J."/>
            <person name="McEwan P."/>
            <person name="Bosak S."/>
            <person name="Kellis M."/>
            <person name="Volff J.-N."/>
            <person name="Guigo R."/>
            <person name="Zody M.C."/>
            <person name="Mesirov J."/>
            <person name="Lindblad-Toh K."/>
            <person name="Birren B."/>
            <person name="Nusbaum C."/>
            <person name="Kahn D."/>
            <person name="Robinson-Rechavi M."/>
            <person name="Laudet V."/>
            <person name="Schachter V."/>
            <person name="Quetier F."/>
            <person name="Saurin W."/>
            <person name="Scarpelli C."/>
            <person name="Wincker P."/>
            <person name="Lander E.S."/>
            <person name="Weissenbach J."/>
            <person name="Roest Crollius H."/>
        </authorList>
    </citation>
    <scope>NUCLEOTIDE SEQUENCE [LARGE SCALE GENOMIC DNA]</scope>
</reference>
<dbReference type="InterPro" id="IPR000387">
    <property type="entry name" value="Tyr_Pase_dom"/>
</dbReference>